<dbReference type="InterPro" id="IPR023485">
    <property type="entry name" value="Ptyr_pPase"/>
</dbReference>
<dbReference type="PANTHER" id="PTHR11717:SF7">
    <property type="entry name" value="LOW MOLECULAR WEIGHT PHOSPHOTYROSINE PROTEIN PHOSPHATASE"/>
    <property type="match status" value="1"/>
</dbReference>
<evidence type="ECO:0000256" key="4">
    <source>
        <dbReference type="ARBA" id="ARBA00022912"/>
    </source>
</evidence>
<dbReference type="InterPro" id="IPR036196">
    <property type="entry name" value="Ptyr_pPase_sf"/>
</dbReference>
<dbReference type="RefSeq" id="WP_210226720.1">
    <property type="nucleotide sequence ID" value="NZ_CP072800.1"/>
</dbReference>
<dbReference type="SMART" id="SM00226">
    <property type="entry name" value="LMWPc"/>
    <property type="match status" value="1"/>
</dbReference>
<dbReference type="EMBL" id="CP072800">
    <property type="protein sequence ID" value="QTR49893.1"/>
    <property type="molecule type" value="Genomic_DNA"/>
</dbReference>
<protein>
    <recommendedName>
        <fullName evidence="2">protein-tyrosine-phosphatase</fullName>
        <ecNumber evidence="2">3.1.3.48</ecNumber>
    </recommendedName>
</protein>
<dbReference type="Proteomes" id="UP000672027">
    <property type="component" value="Chromosome"/>
</dbReference>
<organism evidence="6 7">
    <name type="scientific">Candidatus Thiothrix anitrata</name>
    <dbReference type="NCBI Taxonomy" id="2823902"/>
    <lineage>
        <taxon>Bacteria</taxon>
        <taxon>Pseudomonadati</taxon>
        <taxon>Pseudomonadota</taxon>
        <taxon>Gammaproteobacteria</taxon>
        <taxon>Thiotrichales</taxon>
        <taxon>Thiotrichaceae</taxon>
        <taxon>Thiothrix</taxon>
    </lineage>
</organism>
<dbReference type="InterPro" id="IPR017867">
    <property type="entry name" value="Tyr_phospatase_low_mol_wt"/>
</dbReference>
<evidence type="ECO:0000256" key="2">
    <source>
        <dbReference type="ARBA" id="ARBA00013064"/>
    </source>
</evidence>
<dbReference type="Gene3D" id="3.40.50.2300">
    <property type="match status" value="1"/>
</dbReference>
<dbReference type="Pfam" id="PF01451">
    <property type="entry name" value="LMWPc"/>
    <property type="match status" value="1"/>
</dbReference>
<keyword evidence="4" id="KW-0904">Protein phosphatase</keyword>
<sequence length="159" mass="18028">MKKVKVLFVCMGNICRSPTAQGVFERLVQAEGVSEHVVIDSAGTHAYHIGSPPDKRSQAAAKRRGLDLSEQRARKVSAADIEAFDYILVMDHSNLYDLEDLVAESQRERVNLFMHFSERWDVDEVPDPYYGGDSGFERVLDMVEDAAAGLLMHIRRHHW</sequence>
<name>A0ABX7X5K7_9GAMM</name>
<accession>A0ABX7X5K7</accession>
<evidence type="ECO:0000256" key="1">
    <source>
        <dbReference type="ARBA" id="ARBA00011063"/>
    </source>
</evidence>
<evidence type="ECO:0000259" key="5">
    <source>
        <dbReference type="SMART" id="SM00226"/>
    </source>
</evidence>
<dbReference type="PRINTS" id="PR00719">
    <property type="entry name" value="LMWPTPASE"/>
</dbReference>
<evidence type="ECO:0000256" key="3">
    <source>
        <dbReference type="ARBA" id="ARBA00022801"/>
    </source>
</evidence>
<reference evidence="6 7" key="1">
    <citation type="submission" date="2021-04" db="EMBL/GenBank/DDBJ databases">
        <title>Genomics, taxonomy and metabolism of representatives of sulfur bacteria of the genus Thiothrix: Thiothrix fructosivorans QT, Thiothrix unzii A1T and three new species, Thiothrix subterranea sp. nov., Thiothrix litoralis sp. nov. and 'Candidatus Thiothrix anitrata' sp. nov.</title>
        <authorList>
            <person name="Ravin N.V."/>
            <person name="Smolyakov D."/>
            <person name="Rudenko T.S."/>
            <person name="Mardanov A.V."/>
            <person name="Beletsky A.V."/>
            <person name="Markov N.D."/>
            <person name="Fomenkov A.I."/>
            <person name="Roberts R.J."/>
            <person name="Karnachuk O.V."/>
            <person name="Novikov A."/>
            <person name="Grabovich M.Y."/>
        </authorList>
    </citation>
    <scope>NUCLEOTIDE SEQUENCE [LARGE SCALE GENOMIC DNA]</scope>
    <source>
        <strain evidence="6 7">A52</strain>
    </source>
</reference>
<dbReference type="SUPFAM" id="SSF52788">
    <property type="entry name" value="Phosphotyrosine protein phosphatases I"/>
    <property type="match status" value="1"/>
</dbReference>
<evidence type="ECO:0000313" key="7">
    <source>
        <dbReference type="Proteomes" id="UP000672027"/>
    </source>
</evidence>
<dbReference type="EC" id="3.1.3.48" evidence="2"/>
<dbReference type="InterPro" id="IPR050438">
    <property type="entry name" value="LMW_PTPase"/>
</dbReference>
<dbReference type="CDD" id="cd16343">
    <property type="entry name" value="LMWPTP"/>
    <property type="match status" value="1"/>
</dbReference>
<gene>
    <name evidence="6" type="ORF">J8380_17000</name>
</gene>
<comment type="similarity">
    <text evidence="1">Belongs to the low molecular weight phosphotyrosine protein phosphatase family.</text>
</comment>
<keyword evidence="3" id="KW-0378">Hydrolase</keyword>
<keyword evidence="7" id="KW-1185">Reference proteome</keyword>
<evidence type="ECO:0000313" key="6">
    <source>
        <dbReference type="EMBL" id="QTR49893.1"/>
    </source>
</evidence>
<feature type="domain" description="Phosphotyrosine protein phosphatase I" evidence="5">
    <location>
        <begin position="4"/>
        <end position="153"/>
    </location>
</feature>
<dbReference type="PANTHER" id="PTHR11717">
    <property type="entry name" value="LOW MOLECULAR WEIGHT PROTEIN TYROSINE PHOSPHATASE"/>
    <property type="match status" value="1"/>
</dbReference>
<proteinExistence type="inferred from homology"/>